<proteinExistence type="predicted"/>
<sequence length="125" mass="13962">MCSNNNENLPIEQLAAMQQQQIQRLEELLVSHLPPSSTLGPPFDDHMDDSSGATSLHSIGIHPTYNWTPSSILSEVLSLDKAIFTTPALSDDQRVKIIERYPTMENVQYQPPDTIPDAAHRMKPP</sequence>
<dbReference type="Proteomes" id="UP000242414">
    <property type="component" value="Unassembled WGS sequence"/>
</dbReference>
<dbReference type="EMBL" id="KV921900">
    <property type="protein sequence ID" value="ORE07690.1"/>
    <property type="molecule type" value="Genomic_DNA"/>
</dbReference>
<dbReference type="OrthoDB" id="2284342at2759"/>
<gene>
    <name evidence="2" type="ORF">BCV72DRAFT_335026</name>
</gene>
<organism evidence="2">
    <name type="scientific">Rhizopus microsporus var. microsporus</name>
    <dbReference type="NCBI Taxonomy" id="86635"/>
    <lineage>
        <taxon>Eukaryota</taxon>
        <taxon>Fungi</taxon>
        <taxon>Fungi incertae sedis</taxon>
        <taxon>Mucoromycota</taxon>
        <taxon>Mucoromycotina</taxon>
        <taxon>Mucoromycetes</taxon>
        <taxon>Mucorales</taxon>
        <taxon>Mucorineae</taxon>
        <taxon>Rhizopodaceae</taxon>
        <taxon>Rhizopus</taxon>
    </lineage>
</organism>
<accession>A0A1X0R6M0</accession>
<dbReference type="VEuPathDB" id="FungiDB:BCV72DRAFT_335026"/>
<evidence type="ECO:0000313" key="2">
    <source>
        <dbReference type="EMBL" id="ORE07690.1"/>
    </source>
</evidence>
<reference evidence="2" key="1">
    <citation type="journal article" date="2016" name="Proc. Natl. Acad. Sci. U.S.A.">
        <title>Lipid metabolic changes in an early divergent fungus govern the establishment of a mutualistic symbiosis with endobacteria.</title>
        <authorList>
            <person name="Lastovetsky O.A."/>
            <person name="Gaspar M.L."/>
            <person name="Mondo S.J."/>
            <person name="LaButti K.M."/>
            <person name="Sandor L."/>
            <person name="Grigoriev I.V."/>
            <person name="Henry S.A."/>
            <person name="Pawlowska T.E."/>
        </authorList>
    </citation>
    <scope>NUCLEOTIDE SEQUENCE [LARGE SCALE GENOMIC DNA]</scope>
    <source>
        <strain evidence="2">ATCC 52814</strain>
    </source>
</reference>
<feature type="region of interest" description="Disordered" evidence="1">
    <location>
        <begin position="33"/>
        <end position="55"/>
    </location>
</feature>
<name>A0A1X0R6M0_RHIZD</name>
<evidence type="ECO:0000256" key="1">
    <source>
        <dbReference type="SAM" id="MobiDB-lite"/>
    </source>
</evidence>
<dbReference type="AlphaFoldDB" id="A0A1X0R6M0"/>
<protein>
    <submittedName>
        <fullName evidence="2">Uncharacterized protein</fullName>
    </submittedName>
</protein>